<dbReference type="GO" id="GO:0008270">
    <property type="term" value="F:zinc ion binding"/>
    <property type="evidence" value="ECO:0007669"/>
    <property type="project" value="UniProtKB-KW"/>
</dbReference>
<sequence length="679" mass="76251">MKLPLAVEASVADELRTWLALELQQLNDASSTSQFAHHVVTILLHEDLDIEDEPLSSGDDFLKDIFSMRETKTREKQKRAAVEFLRSAVCNGNHADVDIQMVVEELMQKIDATKSKMQSRKPSKRSLLTPLAVNIDSPVKKIGVKTGASEQLYNEAFPSLSGEESPPKAGASLPTPNVAWSKSPGSGKENQKKRVSRRIGSRCTWLFRSAEEASACDIARETAAVVLEDLSFSAKEAMEVWAPSHMSSTPFTNPSLFCWTSAFSRANLMTKPFTPTTAPLQSLQGSMELSFTVKIIIPVIVGDRTKTARPGCPHINAISNWEEMGFCPVSHKNRKAKNQRKTHKRAPKTYMSSDMEVKFYLCHDDEIDESTSNDMVKVEVDETNFDEEIEGPISFPSHYGSYWQDLISGGAISLYPSFDSEQQEEDHNMKSSAWSHPFSNDALTPTDKFQEISDGQPSQAEIVELGEIKNCANNLHEDLNHENGEDMMKDTDADLNEIFDKYLHCWTEADCNMGADHTLLRPTTDVHLAQDNKIIGISTPIQLNPHDYECVAWDTPWHTTEWDDINQDILADLMGTKKKDGNPYLPPQLASCVKSEHSQFLQSAFVNAFFSSPQQDIYSQAWKPVSTHQRTCFLHSLYEHQFIRPKIWPVELVKGSTCSNWLENNCKLGLLCPFSHPSI</sequence>
<evidence type="ECO:0000256" key="1">
    <source>
        <dbReference type="PROSITE-ProRule" id="PRU00723"/>
    </source>
</evidence>
<dbReference type="Proteomes" id="UP000271974">
    <property type="component" value="Unassembled WGS sequence"/>
</dbReference>
<evidence type="ECO:0000313" key="5">
    <source>
        <dbReference type="Proteomes" id="UP000271974"/>
    </source>
</evidence>
<dbReference type="EMBL" id="RQTK01001154">
    <property type="protein sequence ID" value="RUS71818.1"/>
    <property type="molecule type" value="Genomic_DNA"/>
</dbReference>
<dbReference type="OrthoDB" id="6063676at2759"/>
<name>A0A433SRD9_ELYCH</name>
<evidence type="ECO:0000259" key="3">
    <source>
        <dbReference type="PROSITE" id="PS50103"/>
    </source>
</evidence>
<accession>A0A433SRD9</accession>
<keyword evidence="1" id="KW-0479">Metal-binding</keyword>
<keyword evidence="5" id="KW-1185">Reference proteome</keyword>
<gene>
    <name evidence="4" type="ORF">EGW08_020425</name>
</gene>
<proteinExistence type="predicted"/>
<feature type="compositionally biased region" description="Polar residues" evidence="2">
    <location>
        <begin position="174"/>
        <end position="184"/>
    </location>
</feature>
<feature type="zinc finger region" description="C3H1-type" evidence="1">
    <location>
        <begin position="652"/>
        <end position="679"/>
    </location>
</feature>
<evidence type="ECO:0000256" key="2">
    <source>
        <dbReference type="SAM" id="MobiDB-lite"/>
    </source>
</evidence>
<evidence type="ECO:0000313" key="4">
    <source>
        <dbReference type="EMBL" id="RUS71818.1"/>
    </source>
</evidence>
<comment type="caution">
    <text evidence="4">The sequence shown here is derived from an EMBL/GenBank/DDBJ whole genome shotgun (WGS) entry which is preliminary data.</text>
</comment>
<protein>
    <recommendedName>
        <fullName evidence="3">C3H1-type domain-containing protein</fullName>
    </recommendedName>
</protein>
<organism evidence="4 5">
    <name type="scientific">Elysia chlorotica</name>
    <name type="common">Eastern emerald elysia</name>
    <name type="synonym">Sea slug</name>
    <dbReference type="NCBI Taxonomy" id="188477"/>
    <lineage>
        <taxon>Eukaryota</taxon>
        <taxon>Metazoa</taxon>
        <taxon>Spiralia</taxon>
        <taxon>Lophotrochozoa</taxon>
        <taxon>Mollusca</taxon>
        <taxon>Gastropoda</taxon>
        <taxon>Heterobranchia</taxon>
        <taxon>Euthyneura</taxon>
        <taxon>Panpulmonata</taxon>
        <taxon>Sacoglossa</taxon>
        <taxon>Placobranchoidea</taxon>
        <taxon>Plakobranchidae</taxon>
        <taxon>Elysia</taxon>
    </lineage>
</organism>
<dbReference type="AlphaFoldDB" id="A0A433SRD9"/>
<dbReference type="PROSITE" id="PS50103">
    <property type="entry name" value="ZF_C3H1"/>
    <property type="match status" value="1"/>
</dbReference>
<keyword evidence="1" id="KW-0862">Zinc</keyword>
<dbReference type="InterPro" id="IPR000571">
    <property type="entry name" value="Znf_CCCH"/>
</dbReference>
<keyword evidence="1" id="KW-0863">Zinc-finger</keyword>
<feature type="region of interest" description="Disordered" evidence="2">
    <location>
        <begin position="158"/>
        <end position="195"/>
    </location>
</feature>
<feature type="domain" description="C3H1-type" evidence="3">
    <location>
        <begin position="652"/>
        <end position="679"/>
    </location>
</feature>
<reference evidence="4 5" key="1">
    <citation type="submission" date="2019-01" db="EMBL/GenBank/DDBJ databases">
        <title>A draft genome assembly of the solar-powered sea slug Elysia chlorotica.</title>
        <authorList>
            <person name="Cai H."/>
            <person name="Li Q."/>
            <person name="Fang X."/>
            <person name="Li J."/>
            <person name="Curtis N.E."/>
            <person name="Altenburger A."/>
            <person name="Shibata T."/>
            <person name="Feng M."/>
            <person name="Maeda T."/>
            <person name="Schwartz J.A."/>
            <person name="Shigenobu S."/>
            <person name="Lundholm N."/>
            <person name="Nishiyama T."/>
            <person name="Yang H."/>
            <person name="Hasebe M."/>
            <person name="Li S."/>
            <person name="Pierce S.K."/>
            <person name="Wang J."/>
        </authorList>
    </citation>
    <scope>NUCLEOTIDE SEQUENCE [LARGE SCALE GENOMIC DNA]</scope>
    <source>
        <strain evidence="4">EC2010</strain>
        <tissue evidence="4">Whole organism of an adult</tissue>
    </source>
</reference>